<name>A0A9W6TGT6_9STRA</name>
<dbReference type="Proteomes" id="UP001165083">
    <property type="component" value="Unassembled WGS sequence"/>
</dbReference>
<dbReference type="EMBL" id="BSXW01000135">
    <property type="protein sequence ID" value="GMF12931.1"/>
    <property type="molecule type" value="Genomic_DNA"/>
</dbReference>
<protein>
    <submittedName>
        <fullName evidence="2">Unnamed protein product</fullName>
    </submittedName>
</protein>
<comment type="caution">
    <text evidence="2">The sequence shown here is derived from an EMBL/GenBank/DDBJ whole genome shotgun (WGS) entry which is preliminary data.</text>
</comment>
<keyword evidence="1" id="KW-0175">Coiled coil</keyword>
<organism evidence="2 3">
    <name type="scientific">Phytophthora lilii</name>
    <dbReference type="NCBI Taxonomy" id="2077276"/>
    <lineage>
        <taxon>Eukaryota</taxon>
        <taxon>Sar</taxon>
        <taxon>Stramenopiles</taxon>
        <taxon>Oomycota</taxon>
        <taxon>Peronosporomycetes</taxon>
        <taxon>Peronosporales</taxon>
        <taxon>Peronosporaceae</taxon>
        <taxon>Phytophthora</taxon>
    </lineage>
</organism>
<evidence type="ECO:0000313" key="2">
    <source>
        <dbReference type="EMBL" id="GMF12931.1"/>
    </source>
</evidence>
<keyword evidence="3" id="KW-1185">Reference proteome</keyword>
<gene>
    <name evidence="2" type="ORF">Plil01_000347000</name>
</gene>
<dbReference type="AlphaFoldDB" id="A0A9W6TGT6"/>
<sequence length="402" mass="45998">MASTNICISCATGAKSTNIILLRRALSFASPHKENACTKIDNAYLHCSIVQGEKQKDVNLVTHASTRKNFHRNHGTRRCAGRKTTSQPTCVTSVEPRCHFWFGAALDTMYSVKTPLKRKKSNETWKRRKDELSRLRKETQELQQYLKCAKAQREFTKLLEATLVVSKDYRFWKAMAINERSRRRQALDENSHLKEKVKRCNRTLKAMQACVTQEVAKSRDQVVANTIAGRTLRSEMGIEAHQQLFSSMLFDKLESRLKARLQEVGRLLYEPRSNSDQVQVFREDNGIAVAGLEFTRARLVPFSAEMTSSVTWGLTGRFSRPAFCSCSGMFERHVSNRRTFHVSTGHQHTLPHESYCCSKGFILQVESELDWRAYPLSSNPWSYVTRDSGWAMVSLIETEIQA</sequence>
<evidence type="ECO:0000313" key="3">
    <source>
        <dbReference type="Proteomes" id="UP001165083"/>
    </source>
</evidence>
<reference evidence="2" key="1">
    <citation type="submission" date="2023-04" db="EMBL/GenBank/DDBJ databases">
        <title>Phytophthora lilii NBRC 32176.</title>
        <authorList>
            <person name="Ichikawa N."/>
            <person name="Sato H."/>
            <person name="Tonouchi N."/>
        </authorList>
    </citation>
    <scope>NUCLEOTIDE SEQUENCE</scope>
    <source>
        <strain evidence="2">NBRC 32176</strain>
    </source>
</reference>
<proteinExistence type="predicted"/>
<accession>A0A9W6TGT6</accession>
<feature type="coiled-coil region" evidence="1">
    <location>
        <begin position="122"/>
        <end position="152"/>
    </location>
</feature>
<evidence type="ECO:0000256" key="1">
    <source>
        <dbReference type="SAM" id="Coils"/>
    </source>
</evidence>